<dbReference type="Pfam" id="PF01734">
    <property type="entry name" value="Patatin"/>
    <property type="match status" value="1"/>
</dbReference>
<feature type="non-terminal residue" evidence="8">
    <location>
        <position position="1149"/>
    </location>
</feature>
<comment type="caution">
    <text evidence="8">The sequence shown here is derived from an EMBL/GenBank/DDBJ whole genome shotgun (WGS) entry which is preliminary data.</text>
</comment>
<evidence type="ECO:0000256" key="1">
    <source>
        <dbReference type="ARBA" id="ARBA00022801"/>
    </source>
</evidence>
<keyword evidence="6" id="KW-0472">Membrane</keyword>
<dbReference type="GO" id="GO:0046486">
    <property type="term" value="P:glycerolipid metabolic process"/>
    <property type="evidence" value="ECO:0007669"/>
    <property type="project" value="UniProtKB-ARBA"/>
</dbReference>
<keyword evidence="6" id="KW-0812">Transmembrane</keyword>
<feature type="domain" description="PNPLA" evidence="7">
    <location>
        <begin position="42"/>
        <end position="239"/>
    </location>
</feature>
<feature type="region of interest" description="Disordered" evidence="5">
    <location>
        <begin position="1"/>
        <end position="38"/>
    </location>
</feature>
<dbReference type="GO" id="GO:0016042">
    <property type="term" value="P:lipid catabolic process"/>
    <property type="evidence" value="ECO:0007669"/>
    <property type="project" value="UniProtKB-KW"/>
</dbReference>
<protein>
    <submittedName>
        <fullName evidence="8">Calcium-independent phospholipase A2-gamma, putative</fullName>
    </submittedName>
</protein>
<evidence type="ECO:0000256" key="6">
    <source>
        <dbReference type="SAM" id="Phobius"/>
    </source>
</evidence>
<dbReference type="Proteomes" id="UP000030108">
    <property type="component" value="Unassembled WGS sequence"/>
</dbReference>
<dbReference type="Gene3D" id="3.40.50.300">
    <property type="entry name" value="P-loop containing nucleotide triphosphate hydrolases"/>
    <property type="match status" value="1"/>
</dbReference>
<evidence type="ECO:0000313" key="9">
    <source>
        <dbReference type="Proteomes" id="UP000030108"/>
    </source>
</evidence>
<organism evidence="8 9">
    <name type="scientific">Rhizoctonia solani AG-3 Rhs1AP</name>
    <dbReference type="NCBI Taxonomy" id="1086054"/>
    <lineage>
        <taxon>Eukaryota</taxon>
        <taxon>Fungi</taxon>
        <taxon>Dikarya</taxon>
        <taxon>Basidiomycota</taxon>
        <taxon>Agaricomycotina</taxon>
        <taxon>Agaricomycetes</taxon>
        <taxon>Cantharellales</taxon>
        <taxon>Ceratobasidiaceae</taxon>
        <taxon>Rhizoctonia</taxon>
    </lineage>
</organism>
<evidence type="ECO:0000313" key="8">
    <source>
        <dbReference type="EMBL" id="EUC66471.1"/>
    </source>
</evidence>
<dbReference type="Gene3D" id="1.25.40.10">
    <property type="entry name" value="Tetratricopeptide repeat domain"/>
    <property type="match status" value="2"/>
</dbReference>
<evidence type="ECO:0000256" key="4">
    <source>
        <dbReference type="PROSITE-ProRule" id="PRU01161"/>
    </source>
</evidence>
<dbReference type="AlphaFoldDB" id="X8JTE0"/>
<dbReference type="PANTHER" id="PTHR24185">
    <property type="entry name" value="CALCIUM-INDEPENDENT PHOSPHOLIPASE A2-GAMMA"/>
    <property type="match status" value="1"/>
</dbReference>
<evidence type="ECO:0000256" key="2">
    <source>
        <dbReference type="ARBA" id="ARBA00022963"/>
    </source>
</evidence>
<keyword evidence="2" id="KW-0442">Lipid degradation</keyword>
<dbReference type="SUPFAM" id="SSF52540">
    <property type="entry name" value="P-loop containing nucleoside triphosphate hydrolases"/>
    <property type="match status" value="1"/>
</dbReference>
<dbReference type="InterPro" id="IPR011990">
    <property type="entry name" value="TPR-like_helical_dom_sf"/>
</dbReference>
<feature type="compositionally biased region" description="Basic and acidic residues" evidence="5">
    <location>
        <begin position="22"/>
        <end position="36"/>
    </location>
</feature>
<dbReference type="Pfam" id="PF25000">
    <property type="entry name" value="DUF7779"/>
    <property type="match status" value="1"/>
</dbReference>
<proteinExistence type="predicted"/>
<accession>X8JTE0</accession>
<feature type="transmembrane region" description="Helical" evidence="6">
    <location>
        <begin position="1048"/>
        <end position="1067"/>
    </location>
</feature>
<dbReference type="InterPro" id="IPR002641">
    <property type="entry name" value="PNPLA_dom"/>
</dbReference>
<comment type="caution">
    <text evidence="4">Lacks conserved residue(s) required for the propagation of feature annotation.</text>
</comment>
<reference evidence="9" key="1">
    <citation type="journal article" date="2014" name="Genome Announc.">
        <title>Draft genome sequence of the plant-pathogenic soil fungus Rhizoctonia solani anastomosis group 3 strain Rhs1AP.</title>
        <authorList>
            <person name="Cubeta M.A."/>
            <person name="Thomas E."/>
            <person name="Dean R.A."/>
            <person name="Jabaji S."/>
            <person name="Neate S.M."/>
            <person name="Tavantzis S."/>
            <person name="Toda T."/>
            <person name="Vilgalys R."/>
            <person name="Bharathan N."/>
            <person name="Fedorova-Abrams N."/>
            <person name="Pakala S.B."/>
            <person name="Pakala S.M."/>
            <person name="Zafar N."/>
            <person name="Joardar V."/>
            <person name="Losada L."/>
            <person name="Nierman W.C."/>
        </authorList>
    </citation>
    <scope>NUCLEOTIDE SEQUENCE [LARGE SCALE GENOMIC DNA]</scope>
    <source>
        <strain evidence="9">AG-3</strain>
    </source>
</reference>
<name>X8JTE0_9AGAM</name>
<keyword evidence="6" id="KW-1133">Transmembrane helix</keyword>
<dbReference type="Gene3D" id="3.40.1090.10">
    <property type="entry name" value="Cytosolic phospholipase A2 catalytic domain"/>
    <property type="match status" value="1"/>
</dbReference>
<feature type="short sequence motif" description="GXGXXG" evidence="4">
    <location>
        <begin position="46"/>
        <end position="51"/>
    </location>
</feature>
<dbReference type="GO" id="GO:0019369">
    <property type="term" value="P:arachidonate metabolic process"/>
    <property type="evidence" value="ECO:0007669"/>
    <property type="project" value="TreeGrafter"/>
</dbReference>
<evidence type="ECO:0000256" key="5">
    <source>
        <dbReference type="SAM" id="MobiDB-lite"/>
    </source>
</evidence>
<dbReference type="InterPro" id="IPR016035">
    <property type="entry name" value="Acyl_Trfase/lysoPLipase"/>
</dbReference>
<feature type="transmembrane region" description="Helical" evidence="6">
    <location>
        <begin position="1079"/>
        <end position="1101"/>
    </location>
</feature>
<dbReference type="InterPro" id="IPR056681">
    <property type="entry name" value="DUF7779"/>
</dbReference>
<dbReference type="GO" id="GO:0047499">
    <property type="term" value="F:calcium-independent phospholipase A2 activity"/>
    <property type="evidence" value="ECO:0007669"/>
    <property type="project" value="TreeGrafter"/>
</dbReference>
<sequence length="1149" mass="129660">MAGRDRDRGKQHRLAAATGYKGEAHREGSPEREPDPRGLNILCLDGGGVRGLSELLLISEVMNRLGRGSNTPKPTDRFDIIAGSGTGGVIACMLGRLRMSNEAAVAEYGKLVQAAFCERRSIGSTGGAYVGSNLRKALKAMVKVATGNEDEKMRDGREDGCKTMIFAMSRHNMNSSIPIMFRSYLASSNPGPECTIWEALYATMAHPDLFDSIDIGDYPLRQSFIGGEIGNSNPIAHVLSEVRTIYLERYVSCVLSIGAGHPGTIHIPNSQISRVFRTKELAAMKHMATDSERVAEDMARRFEEVRGVYFRLSVDQGMQNVDTDDWEKLDDVVAHTRAYLNKSDVGRTMSLAVQAIKDRKLTVAVAWIATPVFTGWDDEIEGAGLCVAGDSDERRVCVLYGLGGAGKSQLAFKTVEKNRNYWAWVIYINATSKEAIEDTLRDLAIKKGIADLVLYAKGPCSTIQVSTMAPEQALLLLSKMIGLRGRTLSANDIDAAVGLLENFGHLALAIVQAGAYISHHPHITISKYHELFLNGRQQILEQYSRLPVRVDDYDKTVYTTWMLSYDLLERRTSQQLLWLIAFLYPEGITAEIFQRSSPSMQSFHPVIPLSDLEHVADNYIKNYLGQFQSHEGYWDAITFSDVISELASYSLIEFDRTNLSYNIHVLVQDWVRSVVLEQVEDPDDWLEHATTLLSRSVGWRDTGSKSIGFKRALGPHVSKILVEHGDFVGVNHATYFADVFKAREEWDKEERLRIRVKKGLEEHQLDPEHQDILKNADDLVTVYRNQGRWSEAESLCSYVWETRKRIVGEHHIETFTSAVSLIEILQKQSRLESARELHKEVEEKYLEWLIHPYIAASDNSGQVLALHRRGSLTIRLFQVAQCLDYSQDNLVDTMLLYDSILQRQLPAVVRRGQIMQLTEGVAALGMLTGRPEIAKVQYKSLLHAQKLALGDGHKDTQKTMENLADVYLVLSEWEKANQIQRQVFDLYKRTLTKSDRSIILLKTTPCVMLTYVVWGKWYQAFLFAQAARATSTGAQHKDTTTEPYLKRLSYLVMGIVGLTSGLIRYNYLHSRSNAAASRLRPAIALAQLIFASFCLVLILLLEEWVWIMFRISLFIPFKRPFHIVMFMFDQVPQPLPERLPRPRPRAQPF</sequence>
<evidence type="ECO:0000256" key="3">
    <source>
        <dbReference type="ARBA" id="ARBA00023098"/>
    </source>
</evidence>
<dbReference type="SUPFAM" id="SSF52151">
    <property type="entry name" value="FabD/lysophospholipase-like"/>
    <property type="match status" value="1"/>
</dbReference>
<dbReference type="Pfam" id="PF13374">
    <property type="entry name" value="TPR_10"/>
    <property type="match status" value="1"/>
</dbReference>
<dbReference type="GO" id="GO:0016020">
    <property type="term" value="C:membrane"/>
    <property type="evidence" value="ECO:0007669"/>
    <property type="project" value="TreeGrafter"/>
</dbReference>
<evidence type="ECO:0000259" key="7">
    <source>
        <dbReference type="PROSITE" id="PS51635"/>
    </source>
</evidence>
<gene>
    <name evidence="8" type="ORF">RSOL_476000</name>
</gene>
<keyword evidence="3" id="KW-0443">Lipid metabolism</keyword>
<keyword evidence="1" id="KW-0378">Hydrolase</keyword>
<dbReference type="EMBL" id="JATN01000309">
    <property type="protein sequence ID" value="EUC66471.1"/>
    <property type="molecule type" value="Genomic_DNA"/>
</dbReference>
<dbReference type="InterPro" id="IPR027417">
    <property type="entry name" value="P-loop_NTPase"/>
</dbReference>
<dbReference type="PANTHER" id="PTHR24185:SF1">
    <property type="entry name" value="CALCIUM-INDEPENDENT PHOSPHOLIPASE A2-GAMMA"/>
    <property type="match status" value="1"/>
</dbReference>
<dbReference type="PROSITE" id="PS51635">
    <property type="entry name" value="PNPLA"/>
    <property type="match status" value="1"/>
</dbReference>